<organism evidence="4 5">
    <name type="scientific">Aspergillus pseudotamarii</name>
    <dbReference type="NCBI Taxonomy" id="132259"/>
    <lineage>
        <taxon>Eukaryota</taxon>
        <taxon>Fungi</taxon>
        <taxon>Dikarya</taxon>
        <taxon>Ascomycota</taxon>
        <taxon>Pezizomycotina</taxon>
        <taxon>Eurotiomycetes</taxon>
        <taxon>Eurotiomycetidae</taxon>
        <taxon>Eurotiales</taxon>
        <taxon>Aspergillaceae</taxon>
        <taxon>Aspergillus</taxon>
        <taxon>Aspergillus subgen. Circumdati</taxon>
    </lineage>
</organism>
<dbReference type="PANTHER" id="PTHR24321">
    <property type="entry name" value="DEHYDROGENASES, SHORT CHAIN"/>
    <property type="match status" value="1"/>
</dbReference>
<dbReference type="EMBL" id="ML743553">
    <property type="protein sequence ID" value="KAE8142961.1"/>
    <property type="molecule type" value="Genomic_DNA"/>
</dbReference>
<dbReference type="OrthoDB" id="1669814at2759"/>
<dbReference type="Gene3D" id="3.40.50.720">
    <property type="entry name" value="NAD(P)-binding Rossmann-like Domain"/>
    <property type="match status" value="1"/>
</dbReference>
<protein>
    <submittedName>
        <fullName evidence="4">Short chain dehydrogenase</fullName>
    </submittedName>
</protein>
<dbReference type="PROSITE" id="PS00061">
    <property type="entry name" value="ADH_SHORT"/>
    <property type="match status" value="1"/>
</dbReference>
<gene>
    <name evidence="4" type="ORF">BDV38DRAFT_293445</name>
</gene>
<evidence type="ECO:0000313" key="5">
    <source>
        <dbReference type="Proteomes" id="UP000325672"/>
    </source>
</evidence>
<dbReference type="Proteomes" id="UP000325672">
    <property type="component" value="Unassembled WGS sequence"/>
</dbReference>
<name>A0A5N6T9W0_ASPPS</name>
<accession>A0A5N6T9W0</accession>
<evidence type="ECO:0000256" key="2">
    <source>
        <dbReference type="ARBA" id="ARBA00022857"/>
    </source>
</evidence>
<proteinExistence type="inferred from homology"/>
<dbReference type="InterPro" id="IPR002347">
    <property type="entry name" value="SDR_fam"/>
</dbReference>
<keyword evidence="5" id="KW-1185">Reference proteome</keyword>
<dbReference type="InterPro" id="IPR020904">
    <property type="entry name" value="Sc_DH/Rdtase_CS"/>
</dbReference>
<comment type="similarity">
    <text evidence="1">Belongs to the short-chain dehydrogenases/reductases (SDR) family.</text>
</comment>
<dbReference type="PANTHER" id="PTHR24321:SF8">
    <property type="entry name" value="ESTRADIOL 17-BETA-DEHYDROGENASE 8-RELATED"/>
    <property type="match status" value="1"/>
</dbReference>
<dbReference type="AlphaFoldDB" id="A0A5N6T9W0"/>
<keyword evidence="2" id="KW-0521">NADP</keyword>
<dbReference type="CDD" id="cd05233">
    <property type="entry name" value="SDR_c"/>
    <property type="match status" value="1"/>
</dbReference>
<dbReference type="InterPro" id="IPR036291">
    <property type="entry name" value="NAD(P)-bd_dom_sf"/>
</dbReference>
<dbReference type="RefSeq" id="XP_031919024.1">
    <property type="nucleotide sequence ID" value="XM_032062251.1"/>
</dbReference>
<dbReference type="Pfam" id="PF13561">
    <property type="entry name" value="adh_short_C2"/>
    <property type="match status" value="1"/>
</dbReference>
<dbReference type="PRINTS" id="PR00081">
    <property type="entry name" value="GDHRDH"/>
</dbReference>
<evidence type="ECO:0000256" key="1">
    <source>
        <dbReference type="ARBA" id="ARBA00006484"/>
    </source>
</evidence>
<dbReference type="GeneID" id="43646461"/>
<keyword evidence="3" id="KW-0560">Oxidoreductase</keyword>
<dbReference type="GO" id="GO:0044550">
    <property type="term" value="P:secondary metabolite biosynthetic process"/>
    <property type="evidence" value="ECO:0007669"/>
    <property type="project" value="UniProtKB-ARBA"/>
</dbReference>
<dbReference type="FunFam" id="3.40.50.720:FF:000084">
    <property type="entry name" value="Short-chain dehydrogenase reductase"/>
    <property type="match status" value="1"/>
</dbReference>
<evidence type="ECO:0000256" key="3">
    <source>
        <dbReference type="ARBA" id="ARBA00023002"/>
    </source>
</evidence>
<evidence type="ECO:0000313" key="4">
    <source>
        <dbReference type="EMBL" id="KAE8142961.1"/>
    </source>
</evidence>
<reference evidence="4 5" key="1">
    <citation type="submission" date="2019-04" db="EMBL/GenBank/DDBJ databases">
        <title>Friends and foes A comparative genomics study of 23 Aspergillus species from section Flavi.</title>
        <authorList>
            <consortium name="DOE Joint Genome Institute"/>
            <person name="Kjaerbolling I."/>
            <person name="Vesth T."/>
            <person name="Frisvad J.C."/>
            <person name="Nybo J.L."/>
            <person name="Theobald S."/>
            <person name="Kildgaard S."/>
            <person name="Isbrandt T."/>
            <person name="Kuo A."/>
            <person name="Sato A."/>
            <person name="Lyhne E.K."/>
            <person name="Kogle M.E."/>
            <person name="Wiebenga A."/>
            <person name="Kun R.S."/>
            <person name="Lubbers R.J."/>
            <person name="Makela M.R."/>
            <person name="Barry K."/>
            <person name="Chovatia M."/>
            <person name="Clum A."/>
            <person name="Daum C."/>
            <person name="Haridas S."/>
            <person name="He G."/>
            <person name="LaButti K."/>
            <person name="Lipzen A."/>
            <person name="Mondo S."/>
            <person name="Riley R."/>
            <person name="Salamov A."/>
            <person name="Simmons B.A."/>
            <person name="Magnuson J.K."/>
            <person name="Henrissat B."/>
            <person name="Mortensen U.H."/>
            <person name="Larsen T.O."/>
            <person name="Devries R.P."/>
            <person name="Grigoriev I.V."/>
            <person name="Machida M."/>
            <person name="Baker S.E."/>
            <person name="Andersen M.R."/>
        </authorList>
    </citation>
    <scope>NUCLEOTIDE SEQUENCE [LARGE SCALE GENOMIC DNA]</scope>
    <source>
        <strain evidence="4 5">CBS 117625</strain>
    </source>
</reference>
<dbReference type="GO" id="GO:0016491">
    <property type="term" value="F:oxidoreductase activity"/>
    <property type="evidence" value="ECO:0007669"/>
    <property type="project" value="UniProtKB-KW"/>
</dbReference>
<sequence length="261" mass="27423">MSSFQGKVFAVTGAGSGIGYAVAQRLANLGARLSVTDLSAEGLEKCTAELKGCVGEENVLSYVADICDRVAVERWISNTVKHFGHLDGAVNAAGAHPKESGKEPIWKVTDDDWEFAQRINVRGTLNLVRAQLGYMVDAVSDQKIKTGSIIIFGSNSSVTGAANLSAYTTSKHAVLGLMRSAAMDAAPYNIRVNAICPGPIDTPMLRNAVPGPQLDAMASSIPLKRLGKADEVAGFVAYLLSEESAFCSGSVHMIDGGLTTC</sequence>
<dbReference type="SUPFAM" id="SSF51735">
    <property type="entry name" value="NAD(P)-binding Rossmann-fold domains"/>
    <property type="match status" value="1"/>
</dbReference>